<proteinExistence type="predicted"/>
<keyword evidence="3" id="KW-1185">Reference proteome</keyword>
<feature type="region of interest" description="Disordered" evidence="1">
    <location>
        <begin position="240"/>
        <end position="260"/>
    </location>
</feature>
<evidence type="ECO:0000256" key="1">
    <source>
        <dbReference type="SAM" id="MobiDB-lite"/>
    </source>
</evidence>
<comment type="caution">
    <text evidence="2">The sequence shown here is derived from an EMBL/GenBank/DDBJ whole genome shotgun (WGS) entry which is preliminary data.</text>
</comment>
<accession>A0ABR2DV19</accession>
<gene>
    <name evidence="2" type="ORF">V6N12_027164</name>
</gene>
<name>A0ABR2DV19_9ROSI</name>
<feature type="region of interest" description="Disordered" evidence="1">
    <location>
        <begin position="337"/>
        <end position="376"/>
    </location>
</feature>
<organism evidence="2 3">
    <name type="scientific">Hibiscus sabdariffa</name>
    <name type="common">roselle</name>
    <dbReference type="NCBI Taxonomy" id="183260"/>
    <lineage>
        <taxon>Eukaryota</taxon>
        <taxon>Viridiplantae</taxon>
        <taxon>Streptophyta</taxon>
        <taxon>Embryophyta</taxon>
        <taxon>Tracheophyta</taxon>
        <taxon>Spermatophyta</taxon>
        <taxon>Magnoliopsida</taxon>
        <taxon>eudicotyledons</taxon>
        <taxon>Gunneridae</taxon>
        <taxon>Pentapetalae</taxon>
        <taxon>rosids</taxon>
        <taxon>malvids</taxon>
        <taxon>Malvales</taxon>
        <taxon>Malvaceae</taxon>
        <taxon>Malvoideae</taxon>
        <taxon>Hibiscus</taxon>
    </lineage>
</organism>
<reference evidence="2 3" key="1">
    <citation type="journal article" date="2024" name="G3 (Bethesda)">
        <title>Genome assembly of Hibiscus sabdariffa L. provides insights into metabolisms of medicinal natural products.</title>
        <authorList>
            <person name="Kim T."/>
        </authorList>
    </citation>
    <scope>NUCLEOTIDE SEQUENCE [LARGE SCALE GENOMIC DNA]</scope>
    <source>
        <strain evidence="2">TK-2024</strain>
        <tissue evidence="2">Old leaves</tissue>
    </source>
</reference>
<evidence type="ECO:0000313" key="2">
    <source>
        <dbReference type="EMBL" id="KAK8546377.1"/>
    </source>
</evidence>
<protein>
    <submittedName>
        <fullName evidence="2">Uncharacterized protein</fullName>
    </submittedName>
</protein>
<sequence length="376" mass="40167">MPDNPSFPALSATARSLGPGGRPPDCLSEVVLPQSLELTCLSGSHEDARISKKVKDNNPSLDSLNVSVLSKAGIPIDSVPDVAMAESRPAHEFSELQNRTEGSNEGLLSGTVSYANMAARHPTSSGNSSESPIFPEDDIVVLEDDCAIDQSSTGHDLSSENPKPSENELYGPWMTAQRNEVVMGSMFFALNVVEDVGVELPILPESGTSIGEGHVVADVGNIESQVVLPRPKTLKSAAYMQSNPPKKTKGLARNNDGKETCQPNVDQDVTIIAQETSKSDRHSAVTLFDRGYDNPFPSGDELPPRLPPSLHEWMSNLSQQLQTSSAKEQTVTDGTVTIPVTNAGHDPPIESLDPNRTSISPREPVASGDGHETMDL</sequence>
<evidence type="ECO:0000313" key="3">
    <source>
        <dbReference type="Proteomes" id="UP001472677"/>
    </source>
</evidence>
<dbReference type="Proteomes" id="UP001472677">
    <property type="component" value="Unassembled WGS sequence"/>
</dbReference>
<feature type="region of interest" description="Disordered" evidence="1">
    <location>
        <begin position="1"/>
        <end position="23"/>
    </location>
</feature>
<dbReference type="EMBL" id="JBBPBM010000023">
    <property type="protein sequence ID" value="KAK8546377.1"/>
    <property type="molecule type" value="Genomic_DNA"/>
</dbReference>